<dbReference type="EMBL" id="KN716216">
    <property type="protein sequence ID" value="KJH50063.1"/>
    <property type="molecule type" value="Genomic_DNA"/>
</dbReference>
<organism evidence="8 9">
    <name type="scientific">Dictyocaulus viviparus</name>
    <name type="common">Bovine lungworm</name>
    <dbReference type="NCBI Taxonomy" id="29172"/>
    <lineage>
        <taxon>Eukaryota</taxon>
        <taxon>Metazoa</taxon>
        <taxon>Ecdysozoa</taxon>
        <taxon>Nematoda</taxon>
        <taxon>Chromadorea</taxon>
        <taxon>Rhabditida</taxon>
        <taxon>Rhabditina</taxon>
        <taxon>Rhabditomorpha</taxon>
        <taxon>Strongyloidea</taxon>
        <taxon>Metastrongylidae</taxon>
        <taxon>Dictyocaulus</taxon>
    </lineage>
</organism>
<dbReference type="OrthoDB" id="66620at2759"/>
<dbReference type="Proteomes" id="UP000053766">
    <property type="component" value="Unassembled WGS sequence"/>
</dbReference>
<evidence type="ECO:0000256" key="5">
    <source>
        <dbReference type="ARBA" id="ARBA00023136"/>
    </source>
</evidence>
<dbReference type="InterPro" id="IPR013525">
    <property type="entry name" value="ABC2_TM"/>
</dbReference>
<dbReference type="Pfam" id="PF01061">
    <property type="entry name" value="ABC2_membrane"/>
    <property type="match status" value="1"/>
</dbReference>
<dbReference type="PANTHER" id="PTHR48041:SF84">
    <property type="entry name" value="ABC TRANSPORTER DOMAIN-CONTAINING PROTEIN"/>
    <property type="match status" value="1"/>
</dbReference>
<keyword evidence="3 6" id="KW-0812">Transmembrane</keyword>
<dbReference type="AlphaFoldDB" id="A0A0D8XZH2"/>
<keyword evidence="9" id="KW-1185">Reference proteome</keyword>
<evidence type="ECO:0000256" key="4">
    <source>
        <dbReference type="ARBA" id="ARBA00022989"/>
    </source>
</evidence>
<feature type="domain" description="ABC-2 type transporter transmembrane" evidence="7">
    <location>
        <begin position="32"/>
        <end position="180"/>
    </location>
</feature>
<dbReference type="PANTHER" id="PTHR48041">
    <property type="entry name" value="ABC TRANSPORTER G FAMILY MEMBER 28"/>
    <property type="match status" value="1"/>
</dbReference>
<feature type="transmembrane region" description="Helical" evidence="6">
    <location>
        <begin position="74"/>
        <end position="96"/>
    </location>
</feature>
<comment type="subcellular location">
    <subcellularLocation>
        <location evidence="1">Membrane</location>
        <topology evidence="1">Multi-pass membrane protein</topology>
    </subcellularLocation>
</comment>
<evidence type="ECO:0000256" key="1">
    <source>
        <dbReference type="ARBA" id="ARBA00004141"/>
    </source>
</evidence>
<evidence type="ECO:0000256" key="2">
    <source>
        <dbReference type="ARBA" id="ARBA00022448"/>
    </source>
</evidence>
<name>A0A0D8XZH2_DICVI</name>
<dbReference type="GO" id="GO:0005886">
    <property type="term" value="C:plasma membrane"/>
    <property type="evidence" value="ECO:0007669"/>
    <property type="project" value="TreeGrafter"/>
</dbReference>
<accession>A0A0D8XZH2</accession>
<keyword evidence="4 6" id="KW-1133">Transmembrane helix</keyword>
<dbReference type="STRING" id="29172.A0A0D8XZH2"/>
<evidence type="ECO:0000313" key="8">
    <source>
        <dbReference type="EMBL" id="KJH50063.1"/>
    </source>
</evidence>
<protein>
    <submittedName>
        <fullName evidence="8">ABC-2 type transporter</fullName>
    </submittedName>
</protein>
<feature type="transmembrane region" description="Helical" evidence="6">
    <location>
        <begin position="200"/>
        <end position="220"/>
    </location>
</feature>
<evidence type="ECO:0000256" key="3">
    <source>
        <dbReference type="ARBA" id="ARBA00022692"/>
    </source>
</evidence>
<evidence type="ECO:0000256" key="6">
    <source>
        <dbReference type="SAM" id="Phobius"/>
    </source>
</evidence>
<feature type="transmembrane region" description="Helical" evidence="6">
    <location>
        <begin position="48"/>
        <end position="68"/>
    </location>
</feature>
<evidence type="ECO:0000313" key="9">
    <source>
        <dbReference type="Proteomes" id="UP000053766"/>
    </source>
</evidence>
<gene>
    <name evidence="8" type="ORF">DICVIV_03784</name>
</gene>
<dbReference type="InterPro" id="IPR050352">
    <property type="entry name" value="ABCG_transporters"/>
</dbReference>
<reference evidence="8 9" key="1">
    <citation type="submission" date="2013-11" db="EMBL/GenBank/DDBJ databases">
        <title>Draft genome of the bovine lungworm Dictyocaulus viviparus.</title>
        <authorList>
            <person name="Mitreva M."/>
        </authorList>
    </citation>
    <scope>NUCLEOTIDE SEQUENCE [LARGE SCALE GENOMIC DNA]</scope>
    <source>
        <strain evidence="8 9">HannoverDv2000</strain>
    </source>
</reference>
<reference evidence="9" key="2">
    <citation type="journal article" date="2016" name="Sci. Rep.">
        <title>Dictyocaulus viviparus genome, variome and transcriptome elucidate lungworm biology and support future intervention.</title>
        <authorList>
            <person name="McNulty S.N."/>
            <person name="Strube C."/>
            <person name="Rosa B.A."/>
            <person name="Martin J.C."/>
            <person name="Tyagi R."/>
            <person name="Choi Y.J."/>
            <person name="Wang Q."/>
            <person name="Hallsworth Pepin K."/>
            <person name="Zhang X."/>
            <person name="Ozersky P."/>
            <person name="Wilson R.K."/>
            <person name="Sternberg P.W."/>
            <person name="Gasser R.B."/>
            <person name="Mitreva M."/>
        </authorList>
    </citation>
    <scope>NUCLEOTIDE SEQUENCE [LARGE SCALE GENOMIC DNA]</scope>
    <source>
        <strain evidence="9">HannoverDv2000</strain>
    </source>
</reference>
<keyword evidence="2" id="KW-0813">Transport</keyword>
<proteinExistence type="predicted"/>
<evidence type="ECO:0000259" key="7">
    <source>
        <dbReference type="Pfam" id="PF01061"/>
    </source>
</evidence>
<sequence length="226" mass="25534">MYIPFIEYIKLPWRTTGKRGGTYCSAPEHCLDNLRNPALARAKFIQKVVMGLFIGLLYFKTPLTIVGIGNLNGALFYIVCELTYTTLFGILACLPSDHPLVMREYHDGLYSVISYYLARVLSYVPLFSTDGLVMLYVCYWMVGFSSSLSQVLLASLISFLTEQSATACGVMLGSILPSYPNRDEVLSQFSFKAEQFTTDLLLITAFIFVFYLFGYIGLLIRVYRAR</sequence>
<dbReference type="GO" id="GO:0140359">
    <property type="term" value="F:ABC-type transporter activity"/>
    <property type="evidence" value="ECO:0007669"/>
    <property type="project" value="InterPro"/>
</dbReference>
<keyword evidence="5 6" id="KW-0472">Membrane</keyword>